<feature type="domain" description="Receptor ligand binding region" evidence="5">
    <location>
        <begin position="2"/>
        <end position="96"/>
    </location>
</feature>
<dbReference type="SUPFAM" id="SSF53822">
    <property type="entry name" value="Periplasmic binding protein-like I"/>
    <property type="match status" value="1"/>
</dbReference>
<keyword evidence="6" id="KW-0675">Receptor</keyword>
<evidence type="ECO:0000259" key="5">
    <source>
        <dbReference type="Pfam" id="PF01094"/>
    </source>
</evidence>
<dbReference type="VEuPathDB" id="VectorBase:LDEU010025"/>
<keyword evidence="2" id="KW-0812">Transmembrane</keyword>
<name>A0A443S3B0_9ACAR</name>
<protein>
    <submittedName>
        <fullName evidence="6">Atrial natriuretic peptide receptor 3-like protein</fullName>
    </submittedName>
</protein>
<dbReference type="GO" id="GO:0007165">
    <property type="term" value="P:signal transduction"/>
    <property type="evidence" value="ECO:0007669"/>
    <property type="project" value="TreeGrafter"/>
</dbReference>
<feature type="non-terminal residue" evidence="6">
    <location>
        <position position="111"/>
    </location>
</feature>
<gene>
    <name evidence="6" type="ORF">B4U80_01314</name>
</gene>
<dbReference type="STRING" id="299467.A0A443S3B0"/>
<dbReference type="InterPro" id="IPR052612">
    <property type="entry name" value="ANP_Clearance_Receptor"/>
</dbReference>
<evidence type="ECO:0000256" key="2">
    <source>
        <dbReference type="ARBA" id="ARBA00022692"/>
    </source>
</evidence>
<dbReference type="GO" id="GO:0038023">
    <property type="term" value="F:signaling receptor activity"/>
    <property type="evidence" value="ECO:0007669"/>
    <property type="project" value="TreeGrafter"/>
</dbReference>
<dbReference type="EMBL" id="NCKV01010068">
    <property type="protein sequence ID" value="RWS22015.1"/>
    <property type="molecule type" value="Genomic_DNA"/>
</dbReference>
<comment type="caution">
    <text evidence="6">The sequence shown here is derived from an EMBL/GenBank/DDBJ whole genome shotgun (WGS) entry which is preliminary data.</text>
</comment>
<dbReference type="AlphaFoldDB" id="A0A443S3B0"/>
<accession>A0A443S3B0</accession>
<proteinExistence type="predicted"/>
<sequence length="111" mass="13042">MVKFWDIPMVTAGALASDFTAPKTPESEYYLLTRTGLSFDEVSLFLSKLFRKFNWSSVLVFYDSMARREIMKEHYCSLFAKALIDKLRLQSFSVYYNKIDLNLSDENEIKR</sequence>
<evidence type="ECO:0000256" key="4">
    <source>
        <dbReference type="ARBA" id="ARBA00023136"/>
    </source>
</evidence>
<comment type="subcellular location">
    <subcellularLocation>
        <location evidence="1">Membrane</location>
    </subcellularLocation>
</comment>
<dbReference type="PANTHER" id="PTHR44755:SF11">
    <property type="entry name" value="ATRIAL NATRIURETIC PEPTIDE RECEPTOR 3 ISOFORM X1"/>
    <property type="match status" value="1"/>
</dbReference>
<dbReference type="Pfam" id="PF01094">
    <property type="entry name" value="ANF_receptor"/>
    <property type="match status" value="1"/>
</dbReference>
<dbReference type="PANTHER" id="PTHR44755">
    <property type="entry name" value="NATRIURETIC PEPTIDE RECEPTOR 3-RELATED"/>
    <property type="match status" value="1"/>
</dbReference>
<evidence type="ECO:0000256" key="3">
    <source>
        <dbReference type="ARBA" id="ARBA00022989"/>
    </source>
</evidence>
<dbReference type="OrthoDB" id="10065302at2759"/>
<keyword evidence="7" id="KW-1185">Reference proteome</keyword>
<keyword evidence="4" id="KW-0472">Membrane</keyword>
<dbReference type="InterPro" id="IPR001828">
    <property type="entry name" value="ANF_lig-bd_rcpt"/>
</dbReference>
<dbReference type="InterPro" id="IPR028082">
    <property type="entry name" value="Peripla_BP_I"/>
</dbReference>
<keyword evidence="3" id="KW-1133">Transmembrane helix</keyword>
<organism evidence="6 7">
    <name type="scientific">Leptotrombidium deliense</name>
    <dbReference type="NCBI Taxonomy" id="299467"/>
    <lineage>
        <taxon>Eukaryota</taxon>
        <taxon>Metazoa</taxon>
        <taxon>Ecdysozoa</taxon>
        <taxon>Arthropoda</taxon>
        <taxon>Chelicerata</taxon>
        <taxon>Arachnida</taxon>
        <taxon>Acari</taxon>
        <taxon>Acariformes</taxon>
        <taxon>Trombidiformes</taxon>
        <taxon>Prostigmata</taxon>
        <taxon>Anystina</taxon>
        <taxon>Parasitengona</taxon>
        <taxon>Trombiculoidea</taxon>
        <taxon>Trombiculidae</taxon>
        <taxon>Leptotrombidium</taxon>
    </lineage>
</organism>
<reference evidence="6 7" key="1">
    <citation type="journal article" date="2018" name="Gigascience">
        <title>Genomes of trombidid mites reveal novel predicted allergens and laterally-transferred genes associated with secondary metabolism.</title>
        <authorList>
            <person name="Dong X."/>
            <person name="Chaisiri K."/>
            <person name="Xia D."/>
            <person name="Armstrong S.D."/>
            <person name="Fang Y."/>
            <person name="Donnelly M.J."/>
            <person name="Kadowaki T."/>
            <person name="McGarry J.W."/>
            <person name="Darby A.C."/>
            <person name="Makepeace B.L."/>
        </authorList>
    </citation>
    <scope>NUCLEOTIDE SEQUENCE [LARGE SCALE GENOMIC DNA]</scope>
    <source>
        <strain evidence="6">UoL-UT</strain>
    </source>
</reference>
<evidence type="ECO:0000256" key="1">
    <source>
        <dbReference type="ARBA" id="ARBA00004370"/>
    </source>
</evidence>
<dbReference type="GO" id="GO:0017046">
    <property type="term" value="F:peptide hormone binding"/>
    <property type="evidence" value="ECO:0007669"/>
    <property type="project" value="TreeGrafter"/>
</dbReference>
<evidence type="ECO:0000313" key="6">
    <source>
        <dbReference type="EMBL" id="RWS22015.1"/>
    </source>
</evidence>
<evidence type="ECO:0000313" key="7">
    <source>
        <dbReference type="Proteomes" id="UP000288716"/>
    </source>
</evidence>
<dbReference type="Gene3D" id="3.40.50.2300">
    <property type="match status" value="1"/>
</dbReference>
<dbReference type="GO" id="GO:0016020">
    <property type="term" value="C:membrane"/>
    <property type="evidence" value="ECO:0007669"/>
    <property type="project" value="UniProtKB-SubCell"/>
</dbReference>
<dbReference type="Proteomes" id="UP000288716">
    <property type="component" value="Unassembled WGS sequence"/>
</dbReference>